<evidence type="ECO:0000259" key="2">
    <source>
        <dbReference type="Pfam" id="PF00296"/>
    </source>
</evidence>
<dbReference type="RefSeq" id="WP_147102263.1">
    <property type="nucleotide sequence ID" value="NZ_BJVJ01000003.1"/>
</dbReference>
<dbReference type="SUPFAM" id="SSF51679">
    <property type="entry name" value="Bacterial luciferase-like"/>
    <property type="match status" value="1"/>
</dbReference>
<dbReference type="InterPro" id="IPR036661">
    <property type="entry name" value="Luciferase-like_sf"/>
</dbReference>
<name>A0A511D9N3_9PSEU</name>
<dbReference type="InterPro" id="IPR050564">
    <property type="entry name" value="F420-G6PD/mer"/>
</dbReference>
<proteinExistence type="predicted"/>
<dbReference type="OrthoDB" id="7054907at2"/>
<dbReference type="Proteomes" id="UP000321685">
    <property type="component" value="Unassembled WGS sequence"/>
</dbReference>
<gene>
    <name evidence="3" type="ORF">PSU4_04740</name>
</gene>
<dbReference type="NCBIfam" id="TIGR03564">
    <property type="entry name" value="F420_MSMEG_4879"/>
    <property type="match status" value="1"/>
</dbReference>
<dbReference type="PANTHER" id="PTHR43244">
    <property type="match status" value="1"/>
</dbReference>
<dbReference type="InterPro" id="IPR011251">
    <property type="entry name" value="Luciferase-like_dom"/>
</dbReference>
<evidence type="ECO:0000313" key="3">
    <source>
        <dbReference type="EMBL" id="GEL21520.1"/>
    </source>
</evidence>
<dbReference type="InterPro" id="IPR019910">
    <property type="entry name" value="Lucif-like_OxRdtase_MSMEG_4879"/>
</dbReference>
<protein>
    <submittedName>
        <fullName evidence="3">LLM class F420-dependent oxidoreductase</fullName>
    </submittedName>
</protein>
<dbReference type="EMBL" id="BJVJ01000003">
    <property type="protein sequence ID" value="GEL21520.1"/>
    <property type="molecule type" value="Genomic_DNA"/>
</dbReference>
<dbReference type="GO" id="GO:0016705">
    <property type="term" value="F:oxidoreductase activity, acting on paired donors, with incorporation or reduction of molecular oxygen"/>
    <property type="evidence" value="ECO:0007669"/>
    <property type="project" value="InterPro"/>
</dbReference>
<evidence type="ECO:0000313" key="4">
    <source>
        <dbReference type="Proteomes" id="UP000321685"/>
    </source>
</evidence>
<accession>A0A511D9N3</accession>
<comment type="caution">
    <text evidence="3">The sequence shown here is derived from an EMBL/GenBank/DDBJ whole genome shotgun (WGS) entry which is preliminary data.</text>
</comment>
<reference evidence="3 4" key="1">
    <citation type="submission" date="2019-07" db="EMBL/GenBank/DDBJ databases">
        <title>Whole genome shotgun sequence of Pseudonocardia sulfidoxydans NBRC 16205.</title>
        <authorList>
            <person name="Hosoyama A."/>
            <person name="Uohara A."/>
            <person name="Ohji S."/>
            <person name="Ichikawa N."/>
        </authorList>
    </citation>
    <scope>NUCLEOTIDE SEQUENCE [LARGE SCALE GENOMIC DNA]</scope>
    <source>
        <strain evidence="3 4">NBRC 16205</strain>
    </source>
</reference>
<dbReference type="Gene3D" id="3.20.20.30">
    <property type="entry name" value="Luciferase-like domain"/>
    <property type="match status" value="1"/>
</dbReference>
<dbReference type="PANTHER" id="PTHR43244:SF1">
    <property type="entry name" value="5,10-METHYLENETETRAHYDROMETHANOPTERIN REDUCTASE"/>
    <property type="match status" value="1"/>
</dbReference>
<dbReference type="Pfam" id="PF00296">
    <property type="entry name" value="Bac_luciferase"/>
    <property type="match status" value="1"/>
</dbReference>
<evidence type="ECO:0000256" key="1">
    <source>
        <dbReference type="ARBA" id="ARBA00023002"/>
    </source>
</evidence>
<dbReference type="AlphaFoldDB" id="A0A511D9N3"/>
<keyword evidence="1" id="KW-0560">Oxidoreductase</keyword>
<organism evidence="3 4">
    <name type="scientific">Pseudonocardia sulfidoxydans NBRC 16205</name>
    <dbReference type="NCBI Taxonomy" id="1223511"/>
    <lineage>
        <taxon>Bacteria</taxon>
        <taxon>Bacillati</taxon>
        <taxon>Actinomycetota</taxon>
        <taxon>Actinomycetes</taxon>
        <taxon>Pseudonocardiales</taxon>
        <taxon>Pseudonocardiaceae</taxon>
        <taxon>Pseudonocardia</taxon>
    </lineage>
</organism>
<keyword evidence="4" id="KW-1185">Reference proteome</keyword>
<sequence>MRISLFGYLAAGGGRAVTDAYVAELAQVREEGFLRYWTAQLPTDPDLLTVLAVALREVPGIQVGTGVVPIQPQHPYSLAQRALTVNEIGGGRLTLGLGLSHKPVVEGAWGLPFDKPVRRMSEYLDALLPLLADRRVSAQGETVTARGSLRYPDAPTPQVYLAALGPQMLRLAGRRTAGTVTWMTGPRTLAEHVVPTIRDAAAEVGRTARVVASLPVAVTDDVAAARAEAATQFAVYGKLPSYRAMLDREGYAGPDEAAIVGEEKDVADRIAQLRDVGVDEFVALPFSPDPEVRARTRALLRAVGAPA</sequence>
<feature type="domain" description="Luciferase-like" evidence="2">
    <location>
        <begin position="20"/>
        <end position="280"/>
    </location>
</feature>